<sequence>MGYSRITSLTKTAFPIPSKMQFIATLSALASLSTLAVGVPTAATLIAKRDACSPEPAGVTGYAFDATSAEGFTGATSFADAASGAVTPDGYASIFSNEKKSNNANDYLGYTQLQSYDVAACAASCTNKKTCQSFNILFERNPSVSPGADCPNPDGVAYIKCVLWGGPVTLDNLVNTGYTNQQFQVVIAGSNGYVKNGIVPPPGYSTRQYFGSGAISAGSYMVGQSYQQATLDASACAQKCNEHTAWAAGQPNERPCNFFNTYYQFINDENTLDQLFCVMYDRVLDGSVATNNGQWRGSDWYYVASSYGFSA</sequence>
<proteinExistence type="predicted"/>
<evidence type="ECO:0008006" key="3">
    <source>
        <dbReference type="Google" id="ProtNLM"/>
    </source>
</evidence>
<reference evidence="1 2" key="1">
    <citation type="submission" date="2024-02" db="EMBL/GenBank/DDBJ databases">
        <title>De novo assembly and annotation of 12 fungi associated with fruit tree decline syndrome in Ontario, Canada.</title>
        <authorList>
            <person name="Sulman M."/>
            <person name="Ellouze W."/>
            <person name="Ilyukhin E."/>
        </authorList>
    </citation>
    <scope>NUCLEOTIDE SEQUENCE [LARGE SCALE GENOMIC DNA]</scope>
    <source>
        <strain evidence="1 2">M169</strain>
    </source>
</reference>
<protein>
    <recommendedName>
        <fullName evidence="3">Apple domain-containing protein</fullName>
    </recommendedName>
</protein>
<dbReference type="EMBL" id="JAKNSF020000063">
    <property type="protein sequence ID" value="KAK7722998.1"/>
    <property type="molecule type" value="Genomic_DNA"/>
</dbReference>
<organism evidence="1 2">
    <name type="scientific">Diaporthe eres</name>
    <name type="common">Phomopsis oblonga</name>
    <dbReference type="NCBI Taxonomy" id="83184"/>
    <lineage>
        <taxon>Eukaryota</taxon>
        <taxon>Fungi</taxon>
        <taxon>Dikarya</taxon>
        <taxon>Ascomycota</taxon>
        <taxon>Pezizomycotina</taxon>
        <taxon>Sordariomycetes</taxon>
        <taxon>Sordariomycetidae</taxon>
        <taxon>Diaporthales</taxon>
        <taxon>Diaporthaceae</taxon>
        <taxon>Diaporthe</taxon>
        <taxon>Diaporthe eres species complex</taxon>
    </lineage>
</organism>
<evidence type="ECO:0000313" key="2">
    <source>
        <dbReference type="Proteomes" id="UP001430848"/>
    </source>
</evidence>
<comment type="caution">
    <text evidence="1">The sequence shown here is derived from an EMBL/GenBank/DDBJ whole genome shotgun (WGS) entry which is preliminary data.</text>
</comment>
<evidence type="ECO:0000313" key="1">
    <source>
        <dbReference type="EMBL" id="KAK7722998.1"/>
    </source>
</evidence>
<dbReference type="Proteomes" id="UP001430848">
    <property type="component" value="Unassembled WGS sequence"/>
</dbReference>
<dbReference type="PANTHER" id="PTHR36578">
    <property type="entry name" value="CHROMOSOME 15, WHOLE GENOME SHOTGUN SEQUENCE"/>
    <property type="match status" value="1"/>
</dbReference>
<dbReference type="PANTHER" id="PTHR36578:SF1">
    <property type="entry name" value="APPLE DOMAIN-CONTAINING PROTEIN"/>
    <property type="match status" value="1"/>
</dbReference>
<name>A0ABR1P0W4_DIAER</name>
<accession>A0ABR1P0W4</accession>
<gene>
    <name evidence="1" type="ORF">SLS63_009026</name>
</gene>
<keyword evidence="2" id="KW-1185">Reference proteome</keyword>